<evidence type="ECO:0000313" key="6">
    <source>
        <dbReference type="EMBL" id="CAF3877184.1"/>
    </source>
</evidence>
<dbReference type="Proteomes" id="UP000681722">
    <property type="component" value="Unassembled WGS sequence"/>
</dbReference>
<dbReference type="InterPro" id="IPR001878">
    <property type="entry name" value="Znf_CCHC"/>
</dbReference>
<dbReference type="InterPro" id="IPR036875">
    <property type="entry name" value="Znf_CCHC_sf"/>
</dbReference>
<keyword evidence="1" id="KW-0479">Metal-binding</keyword>
<accession>A0A814G045</accession>
<evidence type="ECO:0000313" key="7">
    <source>
        <dbReference type="Proteomes" id="UP000663829"/>
    </source>
</evidence>
<dbReference type="AlphaFoldDB" id="A0A814G045"/>
<evidence type="ECO:0000313" key="5">
    <source>
        <dbReference type="EMBL" id="CAF3762860.1"/>
    </source>
</evidence>
<proteinExistence type="predicted"/>
<keyword evidence="1" id="KW-0862">Zinc</keyword>
<dbReference type="EMBL" id="CAJNOK010010246">
    <property type="protein sequence ID" value="CAF1110316.1"/>
    <property type="molecule type" value="Genomic_DNA"/>
</dbReference>
<dbReference type="Proteomes" id="UP000677228">
    <property type="component" value="Unassembled WGS sequence"/>
</dbReference>
<dbReference type="GO" id="GO:0008270">
    <property type="term" value="F:zinc ion binding"/>
    <property type="evidence" value="ECO:0007669"/>
    <property type="project" value="UniProtKB-KW"/>
</dbReference>
<organism evidence="3 7">
    <name type="scientific">Didymodactylos carnosus</name>
    <dbReference type="NCBI Taxonomy" id="1234261"/>
    <lineage>
        <taxon>Eukaryota</taxon>
        <taxon>Metazoa</taxon>
        <taxon>Spiralia</taxon>
        <taxon>Gnathifera</taxon>
        <taxon>Rotifera</taxon>
        <taxon>Eurotatoria</taxon>
        <taxon>Bdelloidea</taxon>
        <taxon>Philodinida</taxon>
        <taxon>Philodinidae</taxon>
        <taxon>Didymodactylos</taxon>
    </lineage>
</organism>
<dbReference type="PROSITE" id="PS50158">
    <property type="entry name" value="ZF_CCHC"/>
    <property type="match status" value="1"/>
</dbReference>
<dbReference type="SUPFAM" id="SSF57756">
    <property type="entry name" value="Retrovirus zinc finger-like domains"/>
    <property type="match status" value="1"/>
</dbReference>
<keyword evidence="7" id="KW-1185">Reference proteome</keyword>
<protein>
    <recommendedName>
        <fullName evidence="2">CCHC-type domain-containing protein</fullName>
    </recommendedName>
</protein>
<name>A0A814G045_9BILA</name>
<dbReference type="Proteomes" id="UP000682733">
    <property type="component" value="Unassembled WGS sequence"/>
</dbReference>
<reference evidence="3" key="1">
    <citation type="submission" date="2021-02" db="EMBL/GenBank/DDBJ databases">
        <authorList>
            <person name="Nowell W R."/>
        </authorList>
    </citation>
    <scope>NUCLEOTIDE SEQUENCE</scope>
</reference>
<evidence type="ECO:0000256" key="1">
    <source>
        <dbReference type="PROSITE-ProRule" id="PRU00047"/>
    </source>
</evidence>
<dbReference type="EMBL" id="CAJOBC010003014">
    <property type="protein sequence ID" value="CAF3762860.1"/>
    <property type="molecule type" value="Genomic_DNA"/>
</dbReference>
<evidence type="ECO:0000259" key="2">
    <source>
        <dbReference type="PROSITE" id="PS50158"/>
    </source>
</evidence>
<gene>
    <name evidence="3" type="ORF">GPM918_LOCUS13247</name>
    <name evidence="4" type="ORF">OVA965_LOCUS19730</name>
    <name evidence="5" type="ORF">SRO942_LOCUS13247</name>
    <name evidence="6" type="ORF">TMI583_LOCUS19869</name>
</gene>
<dbReference type="Proteomes" id="UP000663829">
    <property type="component" value="Unassembled WGS sequence"/>
</dbReference>
<comment type="caution">
    <text evidence="3">The sequence shown here is derived from an EMBL/GenBank/DDBJ whole genome shotgun (WGS) entry which is preliminary data.</text>
</comment>
<sequence>MNIFPDSSMTDVKEEYSVQIFVHNKKQRKRKCYGCRVYGHYRDECPMRQLQANSTEDVRIPPNIKLEHEQAILNTTTTLNYPTCEPNSKYSQPRTLFVIKKNNAKSDVQIYKTIIMEEFCVPQNEYKKKLKLLLDEAGTTVEL</sequence>
<feature type="domain" description="CCHC-type" evidence="2">
    <location>
        <begin position="30"/>
        <end position="46"/>
    </location>
</feature>
<dbReference type="EMBL" id="CAJNOQ010003014">
    <property type="protein sequence ID" value="CAF0990900.1"/>
    <property type="molecule type" value="Genomic_DNA"/>
</dbReference>
<dbReference type="GO" id="GO:0003676">
    <property type="term" value="F:nucleic acid binding"/>
    <property type="evidence" value="ECO:0007669"/>
    <property type="project" value="InterPro"/>
</dbReference>
<dbReference type="EMBL" id="CAJOBA010012937">
    <property type="protein sequence ID" value="CAF3877184.1"/>
    <property type="molecule type" value="Genomic_DNA"/>
</dbReference>
<keyword evidence="1" id="KW-0863">Zinc-finger</keyword>
<evidence type="ECO:0000313" key="4">
    <source>
        <dbReference type="EMBL" id="CAF1110316.1"/>
    </source>
</evidence>
<evidence type="ECO:0000313" key="3">
    <source>
        <dbReference type="EMBL" id="CAF0990900.1"/>
    </source>
</evidence>